<gene>
    <name evidence="2" type="ORF">JTBM06_V1_310002</name>
</gene>
<dbReference type="InterPro" id="IPR014710">
    <property type="entry name" value="RmlC-like_jellyroll"/>
</dbReference>
<evidence type="ECO:0000313" key="2">
    <source>
        <dbReference type="EMBL" id="VUX56120.1"/>
    </source>
</evidence>
<sequence>MNLKYKIIFDDLDWISPGDNIRFKCYEHGGFQVRLVEFGKSMVHADWCLKGHFAYIVDGKLEIAFSDHSEVYQPGDAIFIPDGKEHKHRPKVLTDSVTFFTVEKTPQAN</sequence>
<dbReference type="Pfam" id="PF07883">
    <property type="entry name" value="Cupin_2"/>
    <property type="match status" value="1"/>
</dbReference>
<dbReference type="InterPro" id="IPR011051">
    <property type="entry name" value="RmlC_Cupin_sf"/>
</dbReference>
<reference evidence="2" key="1">
    <citation type="submission" date="2019-07" db="EMBL/GenBank/DDBJ databases">
        <authorList>
            <person name="Weber M."/>
            <person name="Kostadinov I."/>
            <person name="Kostadinov D I."/>
        </authorList>
    </citation>
    <scope>NUCLEOTIDE SEQUENCE</scope>
    <source>
        <strain evidence="2">Gfbio:sag-sample-m06:053724c1-46a9-4a36-b237-ea2bf867836b</strain>
    </source>
</reference>
<feature type="domain" description="Cupin type-2" evidence="1">
    <location>
        <begin position="52"/>
        <end position="89"/>
    </location>
</feature>
<evidence type="ECO:0000259" key="1">
    <source>
        <dbReference type="Pfam" id="PF07883"/>
    </source>
</evidence>
<accession>A0A7D9H4C9</accession>
<name>A0A7D9H4C9_9GAMM</name>
<dbReference type="Gene3D" id="2.60.120.10">
    <property type="entry name" value="Jelly Rolls"/>
    <property type="match status" value="1"/>
</dbReference>
<protein>
    <submittedName>
        <fullName evidence="2">Putative Similar to phosrestin</fullName>
    </submittedName>
</protein>
<dbReference type="EMBL" id="LR633967">
    <property type="protein sequence ID" value="VUX56120.1"/>
    <property type="molecule type" value="Genomic_DNA"/>
</dbReference>
<dbReference type="InterPro" id="IPR013096">
    <property type="entry name" value="Cupin_2"/>
</dbReference>
<proteinExistence type="predicted"/>
<organism evidence="2">
    <name type="scientific">uncultured Woeseiaceae bacterium</name>
    <dbReference type="NCBI Taxonomy" id="1983305"/>
    <lineage>
        <taxon>Bacteria</taxon>
        <taxon>Pseudomonadati</taxon>
        <taxon>Pseudomonadota</taxon>
        <taxon>Gammaproteobacteria</taxon>
        <taxon>Woeseiales</taxon>
        <taxon>Woeseiaceae</taxon>
        <taxon>environmental samples</taxon>
    </lineage>
</organism>
<dbReference type="SUPFAM" id="SSF51182">
    <property type="entry name" value="RmlC-like cupins"/>
    <property type="match status" value="1"/>
</dbReference>
<dbReference type="AlphaFoldDB" id="A0A7D9H4C9"/>